<feature type="signal peptide" evidence="1">
    <location>
        <begin position="1"/>
        <end position="18"/>
    </location>
</feature>
<dbReference type="AlphaFoldDB" id="A0A485KNA7"/>
<dbReference type="Proteomes" id="UP000332933">
    <property type="component" value="Unassembled WGS sequence"/>
</dbReference>
<dbReference type="EMBL" id="VJMH01005153">
    <property type="protein sequence ID" value="KAF0699854.1"/>
    <property type="molecule type" value="Genomic_DNA"/>
</dbReference>
<reference evidence="3 4" key="1">
    <citation type="submission" date="2019-03" db="EMBL/GenBank/DDBJ databases">
        <authorList>
            <person name="Gaulin E."/>
            <person name="Dumas B."/>
        </authorList>
    </citation>
    <scope>NUCLEOTIDE SEQUENCE [LARGE SCALE GENOMIC DNA]</scope>
    <source>
        <strain evidence="3">CBS 568.67</strain>
    </source>
</reference>
<organism evidence="3 4">
    <name type="scientific">Aphanomyces stellatus</name>
    <dbReference type="NCBI Taxonomy" id="120398"/>
    <lineage>
        <taxon>Eukaryota</taxon>
        <taxon>Sar</taxon>
        <taxon>Stramenopiles</taxon>
        <taxon>Oomycota</taxon>
        <taxon>Saprolegniomycetes</taxon>
        <taxon>Saprolegniales</taxon>
        <taxon>Verrucalvaceae</taxon>
        <taxon>Aphanomyces</taxon>
    </lineage>
</organism>
<evidence type="ECO:0000313" key="3">
    <source>
        <dbReference type="EMBL" id="VFT86509.1"/>
    </source>
</evidence>
<keyword evidence="1" id="KW-0732">Signal</keyword>
<feature type="chain" id="PRO_5036355436" evidence="1">
    <location>
        <begin position="19"/>
        <end position="276"/>
    </location>
</feature>
<protein>
    <submittedName>
        <fullName evidence="3">Aste57867_9630 protein</fullName>
    </submittedName>
</protein>
<evidence type="ECO:0000313" key="4">
    <source>
        <dbReference type="Proteomes" id="UP000332933"/>
    </source>
</evidence>
<sequence>MHAAFCFLLLTASAVVLAIDSMALAPCPHLASAGFVNASTATWAGSIAPFVATPANFCQCGFGGQGPLGCRGFICAGGNGGGTFQLLVFLMRDGLKAAATSVPRLRVPPAGGWPWRAFAYLEPCGPDQSNRCVDELTFSFKFDHVSTWSGYIKLLFFGDGHDVLGLWPNQRMKLVGFPRGDLPVTWQHETTLVENAWYDVRVRFHHAASSMDVELLTPGETTARVWHSSAIDATARAQLGVYTWAPDGPPFKLALRNLCMGKIGQCRFQCGTPVVG</sequence>
<evidence type="ECO:0000256" key="1">
    <source>
        <dbReference type="SAM" id="SignalP"/>
    </source>
</evidence>
<accession>A0A485KNA7</accession>
<name>A0A485KNA7_9STRA</name>
<dbReference type="EMBL" id="CAADRA010005174">
    <property type="protein sequence ID" value="VFT86509.1"/>
    <property type="molecule type" value="Genomic_DNA"/>
</dbReference>
<keyword evidence="4" id="KW-1185">Reference proteome</keyword>
<reference evidence="2" key="2">
    <citation type="submission" date="2019-06" db="EMBL/GenBank/DDBJ databases">
        <title>Genomics analysis of Aphanomyces spp. identifies a new class of oomycete effector associated with host adaptation.</title>
        <authorList>
            <person name="Gaulin E."/>
        </authorList>
    </citation>
    <scope>NUCLEOTIDE SEQUENCE</scope>
    <source>
        <strain evidence="2">CBS 578.67</strain>
    </source>
</reference>
<dbReference type="OrthoDB" id="445137at2759"/>
<proteinExistence type="predicted"/>
<gene>
    <name evidence="3" type="primary">Aste57867_9630</name>
    <name evidence="2" type="ORF">As57867_009592</name>
    <name evidence="3" type="ORF">ASTE57867_9630</name>
</gene>
<evidence type="ECO:0000313" key="2">
    <source>
        <dbReference type="EMBL" id="KAF0699854.1"/>
    </source>
</evidence>